<dbReference type="GO" id="GO:0005975">
    <property type="term" value="P:carbohydrate metabolic process"/>
    <property type="evidence" value="ECO:0007669"/>
    <property type="project" value="InterPro"/>
</dbReference>
<dbReference type="Proteomes" id="UP000756921">
    <property type="component" value="Unassembled WGS sequence"/>
</dbReference>
<accession>A0A9P6GL55</accession>
<comment type="caution">
    <text evidence="2">The sequence shown here is derived from an EMBL/GenBank/DDBJ whole genome shotgun (WGS) entry which is preliminary data.</text>
</comment>
<dbReference type="SUPFAM" id="SSF88713">
    <property type="entry name" value="Glycoside hydrolase/deacetylase"/>
    <property type="match status" value="1"/>
</dbReference>
<dbReference type="Gene3D" id="3.20.20.370">
    <property type="entry name" value="Glycoside hydrolase/deacetylase"/>
    <property type="match status" value="1"/>
</dbReference>
<dbReference type="InterPro" id="IPR006771">
    <property type="entry name" value="CetA-like"/>
</dbReference>
<gene>
    <name evidence="2" type="ORF">PMIN01_05541</name>
</gene>
<proteinExistence type="predicted"/>
<dbReference type="InterPro" id="IPR011330">
    <property type="entry name" value="Glyco_hydro/deAcase_b/a-brl"/>
</dbReference>
<dbReference type="PANTHER" id="PTHR47561:SF1">
    <property type="entry name" value="POLYSACCHARIDE DEACETYLASE FAMILY PROTEIN (AFU_ORTHOLOGUE AFUA_6G05030)"/>
    <property type="match status" value="1"/>
</dbReference>
<evidence type="ECO:0000256" key="1">
    <source>
        <dbReference type="SAM" id="MobiDB-lite"/>
    </source>
</evidence>
<feature type="compositionally biased region" description="Polar residues" evidence="1">
    <location>
        <begin position="54"/>
        <end position="65"/>
    </location>
</feature>
<dbReference type="AlphaFoldDB" id="A0A9P6GL55"/>
<dbReference type="Pfam" id="PF04681">
    <property type="entry name" value="Bys1"/>
    <property type="match status" value="1"/>
</dbReference>
<dbReference type="OrthoDB" id="5144514at2759"/>
<organism evidence="2 3">
    <name type="scientific">Paraphaeosphaeria minitans</name>
    <dbReference type="NCBI Taxonomy" id="565426"/>
    <lineage>
        <taxon>Eukaryota</taxon>
        <taxon>Fungi</taxon>
        <taxon>Dikarya</taxon>
        <taxon>Ascomycota</taxon>
        <taxon>Pezizomycotina</taxon>
        <taxon>Dothideomycetes</taxon>
        <taxon>Pleosporomycetidae</taxon>
        <taxon>Pleosporales</taxon>
        <taxon>Massarineae</taxon>
        <taxon>Didymosphaeriaceae</taxon>
        <taxon>Paraphaeosphaeria</taxon>
    </lineage>
</organism>
<evidence type="ECO:0000313" key="2">
    <source>
        <dbReference type="EMBL" id="KAF9737762.1"/>
    </source>
</evidence>
<evidence type="ECO:0000313" key="3">
    <source>
        <dbReference type="Proteomes" id="UP000756921"/>
    </source>
</evidence>
<feature type="region of interest" description="Disordered" evidence="1">
    <location>
        <begin position="54"/>
        <end position="82"/>
    </location>
</feature>
<sequence>MCWRKSINDLTEITGKRPRAWTAPAWSASKKTVKLLEELGIEYDHSFMHHDSQPSYVPDSSLSTHTKTDVSEPASHWMPPTSTLTPSSMVEIPANWHLDDWPPFQLSLSRASTHGIVDTAPSLRGFGKSSLSTFTARDGKPQVVLLQEKLIEWLGGHEAVEWVTMERIVDEFKSGKLNGVASLSIPHFLFIVRPVKMGVLNLISLFLALFEYASADAGYHNRAMWFVGNTTAPPPTETQPNKPDKVGTAAIINRCAHPVYIWEAWESHEALKRSLPARSKETYTIIDSYRLPGNATCTDNCGVTYKLSQTDSLVGGVGGNQVQFEYSTRKGLLYYDVSFVDCARDIAYRRGNAEGCPAWGAGLQITGTRGCKEMLCGRREMCIHDAQGAYYIDQPVQKWGLGEPVGTCPSYEEGTEVSFVLCTSAPPLAKELD</sequence>
<dbReference type="PANTHER" id="PTHR47561">
    <property type="entry name" value="POLYSACCHARIDE DEACETYLASE FAMILY PROTEIN (AFU_ORTHOLOGUE AFUA_6G05030)"/>
    <property type="match status" value="1"/>
</dbReference>
<reference evidence="2" key="1">
    <citation type="journal article" date="2020" name="Mol. Plant Microbe Interact.">
        <title>Genome Sequence of the Biocontrol Agent Coniothyrium minitans strain Conio (IMI 134523).</title>
        <authorList>
            <person name="Patel D."/>
            <person name="Shittu T.A."/>
            <person name="Baroncelli R."/>
            <person name="Muthumeenakshi S."/>
            <person name="Osborne T.H."/>
            <person name="Janganan T.K."/>
            <person name="Sreenivasaprasad S."/>
        </authorList>
    </citation>
    <scope>NUCLEOTIDE SEQUENCE</scope>
    <source>
        <strain evidence="2">Conio</strain>
    </source>
</reference>
<keyword evidence="3" id="KW-1185">Reference proteome</keyword>
<dbReference type="EMBL" id="WJXW01000004">
    <property type="protein sequence ID" value="KAF9737762.1"/>
    <property type="molecule type" value="Genomic_DNA"/>
</dbReference>
<protein>
    <submittedName>
        <fullName evidence="2">Polysaccharide deacetylase family protein</fullName>
    </submittedName>
</protein>
<name>A0A9P6GL55_9PLEO</name>